<comment type="caution">
    <text evidence="11">The sequence shown here is derived from an EMBL/GenBank/DDBJ whole genome shotgun (WGS) entry which is preliminary data.</text>
</comment>
<keyword evidence="4" id="KW-1003">Cell membrane</keyword>
<evidence type="ECO:0000313" key="12">
    <source>
        <dbReference type="Proteomes" id="UP000322165"/>
    </source>
</evidence>
<dbReference type="PROSITE" id="PS50893">
    <property type="entry name" value="ABC_TRANSPORTER_2"/>
    <property type="match status" value="2"/>
</dbReference>
<dbReference type="InterPro" id="IPR027417">
    <property type="entry name" value="P-loop_NTPase"/>
</dbReference>
<dbReference type="SUPFAM" id="SSF52540">
    <property type="entry name" value="P-loop containing nucleoside triphosphate hydrolases"/>
    <property type="match status" value="2"/>
</dbReference>
<dbReference type="RefSeq" id="WP_149860745.1">
    <property type="nucleotide sequence ID" value="NZ_VUOD01000005.1"/>
</dbReference>
<accession>A0A5B2Z9S0</accession>
<evidence type="ECO:0000256" key="5">
    <source>
        <dbReference type="ARBA" id="ARBA00022519"/>
    </source>
</evidence>
<protein>
    <submittedName>
        <fullName evidence="11">ABC transporter ATP-binding protein</fullName>
    </submittedName>
</protein>
<dbReference type="InterPro" id="IPR050388">
    <property type="entry name" value="ABC_Ni/Peptide_Import"/>
</dbReference>
<evidence type="ECO:0000256" key="6">
    <source>
        <dbReference type="ARBA" id="ARBA00022741"/>
    </source>
</evidence>
<dbReference type="CDD" id="cd03257">
    <property type="entry name" value="ABC_NikE_OppD_transporters"/>
    <property type="match status" value="2"/>
</dbReference>
<evidence type="ECO:0000256" key="9">
    <source>
        <dbReference type="ARBA" id="ARBA00023136"/>
    </source>
</evidence>
<keyword evidence="8" id="KW-1278">Translocase</keyword>
<dbReference type="GO" id="GO:0016887">
    <property type="term" value="F:ATP hydrolysis activity"/>
    <property type="evidence" value="ECO:0007669"/>
    <property type="project" value="InterPro"/>
</dbReference>
<comment type="subcellular location">
    <subcellularLocation>
        <location evidence="1">Cell inner membrane</location>
        <topology evidence="1">Peripheral membrane protein</topology>
    </subcellularLocation>
</comment>
<keyword evidence="6" id="KW-0547">Nucleotide-binding</keyword>
<keyword evidence="9" id="KW-0472">Membrane</keyword>
<proteinExistence type="inferred from homology"/>
<reference evidence="11 12" key="2">
    <citation type="submission" date="2019-09" db="EMBL/GenBank/DDBJ databases">
        <authorList>
            <person name="Mazur A."/>
        </authorList>
    </citation>
    <scope>NUCLEOTIDE SEQUENCE [LARGE SCALE GENOMIC DNA]</scope>
    <source>
        <strain evidence="11 12">3729k</strain>
    </source>
</reference>
<dbReference type="Proteomes" id="UP000322165">
    <property type="component" value="Unassembled WGS sequence"/>
</dbReference>
<evidence type="ECO:0000256" key="2">
    <source>
        <dbReference type="ARBA" id="ARBA00005417"/>
    </source>
</evidence>
<sequence length="511" mass="54603">MSAPRAFRLRGLEVFAGRRRLLGPLDLDLEAGRCLGLVGESGSGKSLSVLAMLGLLPAGLHMRGVLALAEGAGPERRLALGSPEHLALRGRAIAWIPQDPLASLHPLRRVGDQLAEALRLHRGLHRAESRAVAVGLLDRLELPQPAALARRWPHQLSGGQRQRVLVALALAGHPALLLADEPTSALDPRLAGEALALLNRLREEQGLALLLVSHDLPLVARHAQRLAVLERGECVEQGDAAAVFANPAHHYTRGLLAASRLPSPPEPAPGPHLLRLETVSVRYRRAPAPAVAGISLDLHRGECLALLGESGSGKSSLGRALLRLLRRGVGGRVLLDGEDLLAADRRRLRALRRRIGVVFQDPAASLDPRMRVHELISEPLRIHGLADAAKRRARAEDLLAAVGLDPALAERFPHRLSGGQRQRVAIARALATDPDLLVCDEAVSALDAQHRAGVLALLGRLKRERGLALLFITHDLEAAYALAERTAVLRAGRMVALGATAEVLAGIARVG</sequence>
<dbReference type="GO" id="GO:0005524">
    <property type="term" value="F:ATP binding"/>
    <property type="evidence" value="ECO:0007669"/>
    <property type="project" value="UniProtKB-KW"/>
</dbReference>
<gene>
    <name evidence="11" type="ORF">F0415_08285</name>
</gene>
<comment type="similarity">
    <text evidence="2">Belongs to the ABC transporter superfamily.</text>
</comment>
<evidence type="ECO:0000256" key="8">
    <source>
        <dbReference type="ARBA" id="ARBA00022967"/>
    </source>
</evidence>
<evidence type="ECO:0000256" key="7">
    <source>
        <dbReference type="ARBA" id="ARBA00022840"/>
    </source>
</evidence>
<dbReference type="PANTHER" id="PTHR43297">
    <property type="entry name" value="OLIGOPEPTIDE TRANSPORT ATP-BINDING PROTEIN APPD"/>
    <property type="match status" value="1"/>
</dbReference>
<reference evidence="11 12" key="1">
    <citation type="submission" date="2019-09" db="EMBL/GenBank/DDBJ databases">
        <title>Arenimonas chukotkensis sp. nov., a bacterium isolated from Chukotka hot spring, Arctic region, Russia.</title>
        <authorList>
            <person name="Zayulina K.S."/>
            <person name="Prokofeva M.I."/>
            <person name="Elcheninov A.G."/>
            <person name="Novikov A."/>
            <person name="Kochetkova T.V."/>
            <person name="Kublanov I.V."/>
        </authorList>
    </citation>
    <scope>NUCLEOTIDE SEQUENCE [LARGE SCALE GENOMIC DNA]</scope>
    <source>
        <strain evidence="11 12">3729k</strain>
    </source>
</reference>
<dbReference type="InterPro" id="IPR003439">
    <property type="entry name" value="ABC_transporter-like_ATP-bd"/>
</dbReference>
<keyword evidence="12" id="KW-1185">Reference proteome</keyword>
<dbReference type="SMART" id="SM00382">
    <property type="entry name" value="AAA"/>
    <property type="match status" value="2"/>
</dbReference>
<feature type="domain" description="ABC transporter" evidence="10">
    <location>
        <begin position="274"/>
        <end position="510"/>
    </location>
</feature>
<keyword evidence="3" id="KW-0813">Transport</keyword>
<evidence type="ECO:0000259" key="10">
    <source>
        <dbReference type="PROSITE" id="PS50893"/>
    </source>
</evidence>
<dbReference type="InterPro" id="IPR017871">
    <property type="entry name" value="ABC_transporter-like_CS"/>
</dbReference>
<dbReference type="InterPro" id="IPR003593">
    <property type="entry name" value="AAA+_ATPase"/>
</dbReference>
<dbReference type="PROSITE" id="PS00211">
    <property type="entry name" value="ABC_TRANSPORTER_1"/>
    <property type="match status" value="2"/>
</dbReference>
<dbReference type="Gene3D" id="3.40.50.300">
    <property type="entry name" value="P-loop containing nucleotide triphosphate hydrolases"/>
    <property type="match status" value="2"/>
</dbReference>
<keyword evidence="7 11" id="KW-0067">ATP-binding</keyword>
<evidence type="ECO:0000313" key="11">
    <source>
        <dbReference type="EMBL" id="KAA2284687.1"/>
    </source>
</evidence>
<name>A0A5B2Z9S0_9GAMM</name>
<keyword evidence="5" id="KW-0997">Cell inner membrane</keyword>
<dbReference type="AlphaFoldDB" id="A0A5B2Z9S0"/>
<dbReference type="Pfam" id="PF00005">
    <property type="entry name" value="ABC_tran"/>
    <property type="match status" value="2"/>
</dbReference>
<organism evidence="11 12">
    <name type="scientific">Arenimonas fontis</name>
    <dbReference type="NCBI Taxonomy" id="2608255"/>
    <lineage>
        <taxon>Bacteria</taxon>
        <taxon>Pseudomonadati</taxon>
        <taxon>Pseudomonadota</taxon>
        <taxon>Gammaproteobacteria</taxon>
        <taxon>Lysobacterales</taxon>
        <taxon>Lysobacteraceae</taxon>
        <taxon>Arenimonas</taxon>
    </lineage>
</organism>
<evidence type="ECO:0000256" key="1">
    <source>
        <dbReference type="ARBA" id="ARBA00004417"/>
    </source>
</evidence>
<evidence type="ECO:0000256" key="3">
    <source>
        <dbReference type="ARBA" id="ARBA00022448"/>
    </source>
</evidence>
<evidence type="ECO:0000256" key="4">
    <source>
        <dbReference type="ARBA" id="ARBA00022475"/>
    </source>
</evidence>
<dbReference type="PANTHER" id="PTHR43297:SF14">
    <property type="entry name" value="ATPASE AAA-TYPE CORE DOMAIN-CONTAINING PROTEIN"/>
    <property type="match status" value="1"/>
</dbReference>
<dbReference type="GO" id="GO:0005886">
    <property type="term" value="C:plasma membrane"/>
    <property type="evidence" value="ECO:0007669"/>
    <property type="project" value="UniProtKB-SubCell"/>
</dbReference>
<dbReference type="EMBL" id="VUOD01000005">
    <property type="protein sequence ID" value="KAA2284687.1"/>
    <property type="molecule type" value="Genomic_DNA"/>
</dbReference>
<feature type="domain" description="ABC transporter" evidence="10">
    <location>
        <begin position="7"/>
        <end position="256"/>
    </location>
</feature>